<evidence type="ECO:0000256" key="1">
    <source>
        <dbReference type="ARBA" id="ARBA00001936"/>
    </source>
</evidence>
<dbReference type="InterPro" id="IPR001932">
    <property type="entry name" value="PPM-type_phosphatase-like_dom"/>
</dbReference>
<dbReference type="PANTHER" id="PTHR13832:SF565">
    <property type="entry name" value="AT28366P-RELATED"/>
    <property type="match status" value="1"/>
</dbReference>
<keyword evidence="5" id="KW-0464">Manganese</keyword>
<dbReference type="PROSITE" id="PS51746">
    <property type="entry name" value="PPM_2"/>
    <property type="match status" value="1"/>
</dbReference>
<accession>A0A0C3BIL8</accession>
<dbReference type="AlphaFoldDB" id="A0A0C3BIL8"/>
<dbReference type="Gene3D" id="3.60.40.10">
    <property type="entry name" value="PPM-type phosphatase domain"/>
    <property type="match status" value="1"/>
</dbReference>
<dbReference type="EMBL" id="KN832983">
    <property type="protein sequence ID" value="KIM86148.1"/>
    <property type="molecule type" value="Genomic_DNA"/>
</dbReference>
<proteinExistence type="inferred from homology"/>
<dbReference type="EC" id="3.1.3.16" evidence="4"/>
<evidence type="ECO:0000313" key="8">
    <source>
        <dbReference type="Proteomes" id="UP000054166"/>
    </source>
</evidence>
<comment type="similarity">
    <text evidence="3">Belongs to the PP2C family.</text>
</comment>
<dbReference type="InterPro" id="IPR015655">
    <property type="entry name" value="PP2C"/>
</dbReference>
<dbReference type="InParanoid" id="A0A0C3BIL8"/>
<dbReference type="PANTHER" id="PTHR13832">
    <property type="entry name" value="PROTEIN PHOSPHATASE 2C"/>
    <property type="match status" value="1"/>
</dbReference>
<gene>
    <name evidence="7" type="ORF">PILCRDRAFT_65478</name>
</gene>
<dbReference type="GO" id="GO:0004722">
    <property type="term" value="F:protein serine/threonine phosphatase activity"/>
    <property type="evidence" value="ECO:0007669"/>
    <property type="project" value="UniProtKB-EC"/>
</dbReference>
<keyword evidence="8" id="KW-1185">Reference proteome</keyword>
<comment type="cofactor">
    <cofactor evidence="1">
        <name>Mn(2+)</name>
        <dbReference type="ChEBI" id="CHEBI:29035"/>
    </cofactor>
</comment>
<feature type="domain" description="PPM-type phosphatase" evidence="6">
    <location>
        <begin position="1"/>
        <end position="89"/>
    </location>
</feature>
<dbReference type="Pfam" id="PF00481">
    <property type="entry name" value="PP2C"/>
    <property type="match status" value="1"/>
</dbReference>
<dbReference type="OrthoDB" id="10264738at2759"/>
<sequence length="111" mass="12783">GVFEFKKNSSLTPENQVIIADPELTLHDITDEDEFPVLACDGIWECLESQQVVNFVRLKCNCDHCFERYTSLNATRLGCDNMTVIIVAILNGRTKEEWYNWVTGRVTLNRQ</sequence>
<comment type="cofactor">
    <cofactor evidence="2">
        <name>Mg(2+)</name>
        <dbReference type="ChEBI" id="CHEBI:18420"/>
    </cofactor>
</comment>
<organism evidence="7 8">
    <name type="scientific">Piloderma croceum (strain F 1598)</name>
    <dbReference type="NCBI Taxonomy" id="765440"/>
    <lineage>
        <taxon>Eukaryota</taxon>
        <taxon>Fungi</taxon>
        <taxon>Dikarya</taxon>
        <taxon>Basidiomycota</taxon>
        <taxon>Agaricomycotina</taxon>
        <taxon>Agaricomycetes</taxon>
        <taxon>Agaricomycetidae</taxon>
        <taxon>Atheliales</taxon>
        <taxon>Atheliaceae</taxon>
        <taxon>Piloderma</taxon>
    </lineage>
</organism>
<dbReference type="Proteomes" id="UP000054166">
    <property type="component" value="Unassembled WGS sequence"/>
</dbReference>
<reference evidence="8" key="2">
    <citation type="submission" date="2015-01" db="EMBL/GenBank/DDBJ databases">
        <title>Evolutionary Origins and Diversification of the Mycorrhizal Mutualists.</title>
        <authorList>
            <consortium name="DOE Joint Genome Institute"/>
            <consortium name="Mycorrhizal Genomics Consortium"/>
            <person name="Kohler A."/>
            <person name="Kuo A."/>
            <person name="Nagy L.G."/>
            <person name="Floudas D."/>
            <person name="Copeland A."/>
            <person name="Barry K.W."/>
            <person name="Cichocki N."/>
            <person name="Veneault-Fourrey C."/>
            <person name="LaButti K."/>
            <person name="Lindquist E.A."/>
            <person name="Lipzen A."/>
            <person name="Lundell T."/>
            <person name="Morin E."/>
            <person name="Murat C."/>
            <person name="Riley R."/>
            <person name="Ohm R."/>
            <person name="Sun H."/>
            <person name="Tunlid A."/>
            <person name="Henrissat B."/>
            <person name="Grigoriev I.V."/>
            <person name="Hibbett D.S."/>
            <person name="Martin F."/>
        </authorList>
    </citation>
    <scope>NUCLEOTIDE SEQUENCE [LARGE SCALE GENOMIC DNA]</scope>
    <source>
        <strain evidence="8">F 1598</strain>
    </source>
</reference>
<feature type="non-terminal residue" evidence="7">
    <location>
        <position position="1"/>
    </location>
</feature>
<evidence type="ECO:0000256" key="5">
    <source>
        <dbReference type="ARBA" id="ARBA00023211"/>
    </source>
</evidence>
<dbReference type="HOGENOM" id="CLU_154853_0_0_1"/>
<evidence type="ECO:0000313" key="7">
    <source>
        <dbReference type="EMBL" id="KIM86148.1"/>
    </source>
</evidence>
<dbReference type="InterPro" id="IPR036457">
    <property type="entry name" value="PPM-type-like_dom_sf"/>
</dbReference>
<name>A0A0C3BIL8_PILCF</name>
<evidence type="ECO:0000256" key="4">
    <source>
        <dbReference type="ARBA" id="ARBA00013081"/>
    </source>
</evidence>
<dbReference type="SUPFAM" id="SSF81606">
    <property type="entry name" value="PP2C-like"/>
    <property type="match status" value="1"/>
</dbReference>
<evidence type="ECO:0000256" key="2">
    <source>
        <dbReference type="ARBA" id="ARBA00001946"/>
    </source>
</evidence>
<evidence type="ECO:0000256" key="3">
    <source>
        <dbReference type="ARBA" id="ARBA00006702"/>
    </source>
</evidence>
<reference evidence="7 8" key="1">
    <citation type="submission" date="2014-04" db="EMBL/GenBank/DDBJ databases">
        <authorList>
            <consortium name="DOE Joint Genome Institute"/>
            <person name="Kuo A."/>
            <person name="Tarkka M."/>
            <person name="Buscot F."/>
            <person name="Kohler A."/>
            <person name="Nagy L.G."/>
            <person name="Floudas D."/>
            <person name="Copeland A."/>
            <person name="Barry K.W."/>
            <person name="Cichocki N."/>
            <person name="Veneault-Fourrey C."/>
            <person name="LaButti K."/>
            <person name="Lindquist E.A."/>
            <person name="Lipzen A."/>
            <person name="Lundell T."/>
            <person name="Morin E."/>
            <person name="Murat C."/>
            <person name="Sun H."/>
            <person name="Tunlid A."/>
            <person name="Henrissat B."/>
            <person name="Grigoriev I.V."/>
            <person name="Hibbett D.S."/>
            <person name="Martin F."/>
            <person name="Nordberg H.P."/>
            <person name="Cantor M.N."/>
            <person name="Hua S.X."/>
        </authorList>
    </citation>
    <scope>NUCLEOTIDE SEQUENCE [LARGE SCALE GENOMIC DNA]</scope>
    <source>
        <strain evidence="7 8">F 1598</strain>
    </source>
</reference>
<dbReference type="STRING" id="765440.A0A0C3BIL8"/>
<protein>
    <recommendedName>
        <fullName evidence="4">protein-serine/threonine phosphatase</fullName>
        <ecNumber evidence="4">3.1.3.16</ecNumber>
    </recommendedName>
</protein>
<evidence type="ECO:0000259" key="6">
    <source>
        <dbReference type="PROSITE" id="PS51746"/>
    </source>
</evidence>